<dbReference type="Proteomes" id="UP000243459">
    <property type="component" value="Chromosome 1"/>
</dbReference>
<reference evidence="3" key="1">
    <citation type="journal article" date="2017" name="Nat. Commun.">
        <title>The asparagus genome sheds light on the origin and evolution of a young Y chromosome.</title>
        <authorList>
            <person name="Harkess A."/>
            <person name="Zhou J."/>
            <person name="Xu C."/>
            <person name="Bowers J.E."/>
            <person name="Van der Hulst R."/>
            <person name="Ayyampalayam S."/>
            <person name="Mercati F."/>
            <person name="Riccardi P."/>
            <person name="McKain M.R."/>
            <person name="Kakrana A."/>
            <person name="Tang H."/>
            <person name="Ray J."/>
            <person name="Groenendijk J."/>
            <person name="Arikit S."/>
            <person name="Mathioni S.M."/>
            <person name="Nakano M."/>
            <person name="Shan H."/>
            <person name="Telgmann-Rauber A."/>
            <person name="Kanno A."/>
            <person name="Yue Z."/>
            <person name="Chen H."/>
            <person name="Li W."/>
            <person name="Chen Y."/>
            <person name="Xu X."/>
            <person name="Zhang Y."/>
            <person name="Luo S."/>
            <person name="Chen H."/>
            <person name="Gao J."/>
            <person name="Mao Z."/>
            <person name="Pires J.C."/>
            <person name="Luo M."/>
            <person name="Kudrna D."/>
            <person name="Wing R.A."/>
            <person name="Meyers B.C."/>
            <person name="Yi K."/>
            <person name="Kong H."/>
            <person name="Lavrijsen P."/>
            <person name="Sunseri F."/>
            <person name="Falavigna A."/>
            <person name="Ye Y."/>
            <person name="Leebens-Mack J.H."/>
            <person name="Chen G."/>
        </authorList>
    </citation>
    <scope>NUCLEOTIDE SEQUENCE [LARGE SCALE GENOMIC DNA]</scope>
    <source>
        <strain evidence="3">cv. DH0086</strain>
    </source>
</reference>
<evidence type="ECO:0000313" key="3">
    <source>
        <dbReference type="Proteomes" id="UP000243459"/>
    </source>
</evidence>
<keyword evidence="3" id="KW-1185">Reference proteome</keyword>
<accession>A0A5P1FTK7</accession>
<gene>
    <name evidence="2" type="ORF">A4U43_C01F30530</name>
</gene>
<feature type="region of interest" description="Disordered" evidence="1">
    <location>
        <begin position="1"/>
        <end position="21"/>
    </location>
</feature>
<dbReference type="AlphaFoldDB" id="A0A5P1FTK7"/>
<dbReference type="Gramene" id="ONK81558">
    <property type="protein sequence ID" value="ONK81558"/>
    <property type="gene ID" value="A4U43_C01F30530"/>
</dbReference>
<evidence type="ECO:0000313" key="2">
    <source>
        <dbReference type="EMBL" id="ONK81558.1"/>
    </source>
</evidence>
<dbReference type="EMBL" id="CM007381">
    <property type="protein sequence ID" value="ONK81558.1"/>
    <property type="molecule type" value="Genomic_DNA"/>
</dbReference>
<proteinExistence type="predicted"/>
<name>A0A5P1FTK7_ASPOF</name>
<protein>
    <submittedName>
        <fullName evidence="2">Uncharacterized protein</fullName>
    </submittedName>
</protein>
<sequence>MGIARSAELSMGGIGDAPSRSENVAFSCSQEDLEILIWIPLNETSMSSVASSFPWSWGLDWLSPSTSSIGLPGVLWVLPDSYLDVPNKDHRG</sequence>
<evidence type="ECO:0000256" key="1">
    <source>
        <dbReference type="SAM" id="MobiDB-lite"/>
    </source>
</evidence>
<organism evidence="2 3">
    <name type="scientific">Asparagus officinalis</name>
    <name type="common">Garden asparagus</name>
    <dbReference type="NCBI Taxonomy" id="4686"/>
    <lineage>
        <taxon>Eukaryota</taxon>
        <taxon>Viridiplantae</taxon>
        <taxon>Streptophyta</taxon>
        <taxon>Embryophyta</taxon>
        <taxon>Tracheophyta</taxon>
        <taxon>Spermatophyta</taxon>
        <taxon>Magnoliopsida</taxon>
        <taxon>Liliopsida</taxon>
        <taxon>Asparagales</taxon>
        <taxon>Asparagaceae</taxon>
        <taxon>Asparagoideae</taxon>
        <taxon>Asparagus</taxon>
    </lineage>
</organism>